<reference evidence="3 4" key="1">
    <citation type="submission" date="2018-02" db="EMBL/GenBank/DDBJ databases">
        <title>Comparative genomes isolates from brazilian mangrove.</title>
        <authorList>
            <person name="Araujo J.E."/>
            <person name="Taketani R.G."/>
            <person name="Silva M.C.P."/>
            <person name="Loureco M.V."/>
            <person name="Andreote F.D."/>
        </authorList>
    </citation>
    <scope>NUCLEOTIDE SEQUENCE [LARGE SCALE GENOMIC DNA]</scope>
    <source>
        <strain evidence="3 4">HEX-2 MGV</strain>
    </source>
</reference>
<comment type="caution">
    <text evidence="3">The sequence shown here is derived from an EMBL/GenBank/DDBJ whole genome shotgun (WGS) entry which is preliminary data.</text>
</comment>
<name>A0A2S8FET0_9BACT</name>
<evidence type="ECO:0000313" key="4">
    <source>
        <dbReference type="Proteomes" id="UP000240009"/>
    </source>
</evidence>
<gene>
    <name evidence="3" type="ORF">C5Y96_14555</name>
</gene>
<sequence>MKQAIAGLSLSSQQESTALIVWPSVSATKIGQFLGRLYTNKTGVSFFSVGNLFVLLSIPVAIPLYLWNVLPVVGTRYRITNRHVNVERGVQGVMERQIALDAFDQIEVRQQPGQAWFRSADLVFFQGEEEVFWLPGVPYPEGFRTACQKASMTYRGFKEIHARQASDV</sequence>
<dbReference type="Pfam" id="PF03703">
    <property type="entry name" value="bPH_2"/>
    <property type="match status" value="1"/>
</dbReference>
<accession>A0A2S8FET0</accession>
<keyword evidence="1" id="KW-0812">Transmembrane</keyword>
<evidence type="ECO:0000259" key="2">
    <source>
        <dbReference type="Pfam" id="PF03703"/>
    </source>
</evidence>
<dbReference type="AlphaFoldDB" id="A0A2S8FET0"/>
<protein>
    <recommendedName>
        <fullName evidence="2">YdbS-like PH domain-containing protein</fullName>
    </recommendedName>
</protein>
<dbReference type="RefSeq" id="WP_105354653.1">
    <property type="nucleotide sequence ID" value="NZ_PUIA01000038.1"/>
</dbReference>
<organism evidence="3 4">
    <name type="scientific">Blastopirellula marina</name>
    <dbReference type="NCBI Taxonomy" id="124"/>
    <lineage>
        <taxon>Bacteria</taxon>
        <taxon>Pseudomonadati</taxon>
        <taxon>Planctomycetota</taxon>
        <taxon>Planctomycetia</taxon>
        <taxon>Pirellulales</taxon>
        <taxon>Pirellulaceae</taxon>
        <taxon>Blastopirellula</taxon>
    </lineage>
</organism>
<keyword evidence="1" id="KW-1133">Transmembrane helix</keyword>
<keyword evidence="1" id="KW-0472">Membrane</keyword>
<feature type="transmembrane region" description="Helical" evidence="1">
    <location>
        <begin position="42"/>
        <end position="67"/>
    </location>
</feature>
<feature type="domain" description="YdbS-like PH" evidence="2">
    <location>
        <begin position="74"/>
        <end position="130"/>
    </location>
</feature>
<dbReference type="OrthoDB" id="268353at2"/>
<evidence type="ECO:0000313" key="3">
    <source>
        <dbReference type="EMBL" id="PQO30683.1"/>
    </source>
</evidence>
<dbReference type="InterPro" id="IPR005182">
    <property type="entry name" value="YdbS-like_PH"/>
</dbReference>
<proteinExistence type="predicted"/>
<evidence type="ECO:0000256" key="1">
    <source>
        <dbReference type="SAM" id="Phobius"/>
    </source>
</evidence>
<dbReference type="EMBL" id="PUIA01000038">
    <property type="protein sequence ID" value="PQO30683.1"/>
    <property type="molecule type" value="Genomic_DNA"/>
</dbReference>
<dbReference type="Proteomes" id="UP000240009">
    <property type="component" value="Unassembled WGS sequence"/>
</dbReference>